<dbReference type="GO" id="GO:0005886">
    <property type="term" value="C:plasma membrane"/>
    <property type="evidence" value="ECO:0007669"/>
    <property type="project" value="UniProtKB-SubCell"/>
</dbReference>
<feature type="transmembrane region" description="Helical" evidence="7">
    <location>
        <begin position="7"/>
        <end position="37"/>
    </location>
</feature>
<feature type="transmembrane region" description="Helical" evidence="7">
    <location>
        <begin position="97"/>
        <end position="115"/>
    </location>
</feature>
<evidence type="ECO:0000256" key="5">
    <source>
        <dbReference type="ARBA" id="ARBA00022989"/>
    </source>
</evidence>
<dbReference type="PANTHER" id="PTHR33362">
    <property type="entry name" value="SIALIC ACID TRAP TRANSPORTER PERMEASE PROTEIN SIAT-RELATED"/>
    <property type="match status" value="1"/>
</dbReference>
<comment type="subcellular location">
    <subcellularLocation>
        <location evidence="1">Cell inner membrane</location>
        <topology evidence="1">Multi-pass membrane protein</topology>
    </subcellularLocation>
</comment>
<evidence type="ECO:0000256" key="1">
    <source>
        <dbReference type="ARBA" id="ARBA00004429"/>
    </source>
</evidence>
<dbReference type="PIRSF" id="PIRSF006066">
    <property type="entry name" value="HI0050"/>
    <property type="match status" value="1"/>
</dbReference>
<dbReference type="AlphaFoldDB" id="A0A1H0J001"/>
<sequence length="436" mass="46613">MPVELIFLIVGLLMISFLALGLYIHSILLLSGIIGIVLLESPGYVTGFLQSDPFIRVASYSLTTIPLFVLMAQFIVRSGIIEDLFTIIYNISKGRKGILGILTVFSGGMLGAVSGSSNASAAAMGQVAVPQLIKRGYSEGIAGATAAAAGSLSSVIPPSIVLILWGVATETPIGQLFIASLIPGIIIMVVISVSMLIFLKRADKHVSSEDIKPFEKESVPVKRASLAIILIGLIAVSVFYGIYAGIFTPTEAGAVGAMVSFITALLLRRVNISFIVRSFSETVKLTAMILLIMIGAQIFGRFVSLSLLPREIINLLSGLIEYPVLILIILCLIYFVLFMFIEGAAVILMTAPIVLPLINTMQVDTVWFGVIVGILCTIGLLTPPVGLSIYSVSGVTGIKSEKIFQYALPYSIIIAVVVCGLLILFPQLVTWLPERM</sequence>
<dbReference type="InterPro" id="IPR010656">
    <property type="entry name" value="DctM"/>
</dbReference>
<keyword evidence="5 7" id="KW-1133">Transmembrane helix</keyword>
<keyword evidence="4 7" id="KW-0812">Transmembrane</keyword>
<feature type="transmembrane region" description="Helical" evidence="7">
    <location>
        <begin position="226"/>
        <end position="246"/>
    </location>
</feature>
<dbReference type="Proteomes" id="UP000198778">
    <property type="component" value="Unassembled WGS sequence"/>
</dbReference>
<evidence type="ECO:0000256" key="6">
    <source>
        <dbReference type="ARBA" id="ARBA00023136"/>
    </source>
</evidence>
<feature type="transmembrane region" description="Helical" evidence="7">
    <location>
        <begin position="282"/>
        <end position="304"/>
    </location>
</feature>
<dbReference type="GO" id="GO:0022857">
    <property type="term" value="F:transmembrane transporter activity"/>
    <property type="evidence" value="ECO:0007669"/>
    <property type="project" value="TreeGrafter"/>
</dbReference>
<reference evidence="10" key="1">
    <citation type="submission" date="2016-10" db="EMBL/GenBank/DDBJ databases">
        <authorList>
            <person name="Varghese N."/>
            <person name="Submissions S."/>
        </authorList>
    </citation>
    <scope>NUCLEOTIDE SEQUENCE [LARGE SCALE GENOMIC DNA]</scope>
    <source>
        <strain evidence="10">CGMCC 1.10369</strain>
    </source>
</reference>
<protein>
    <submittedName>
        <fullName evidence="9">TRAP transporter, DctM subunit</fullName>
    </submittedName>
</protein>
<keyword evidence="6 7" id="KW-0472">Membrane</keyword>
<dbReference type="RefSeq" id="WP_090843741.1">
    <property type="nucleotide sequence ID" value="NZ_FNIL01000012.1"/>
</dbReference>
<feature type="transmembrane region" description="Helical" evidence="7">
    <location>
        <begin position="366"/>
        <end position="390"/>
    </location>
</feature>
<name>A0A1H0J001_9BACI</name>
<feature type="transmembrane region" description="Helical" evidence="7">
    <location>
        <begin position="57"/>
        <end position="76"/>
    </location>
</feature>
<feature type="domain" description="TRAP C4-dicarboxylate transport system permease DctM subunit" evidence="8">
    <location>
        <begin position="13"/>
        <end position="427"/>
    </location>
</feature>
<gene>
    <name evidence="9" type="ORF">SAMN04488053_11214</name>
</gene>
<keyword evidence="10" id="KW-1185">Reference proteome</keyword>
<evidence type="ECO:0000256" key="3">
    <source>
        <dbReference type="ARBA" id="ARBA00022519"/>
    </source>
</evidence>
<feature type="transmembrane region" description="Helical" evidence="7">
    <location>
        <begin position="324"/>
        <end position="354"/>
    </location>
</feature>
<dbReference type="OrthoDB" id="9785600at2"/>
<dbReference type="STRING" id="745820.SAMN04488053_11214"/>
<feature type="transmembrane region" description="Helical" evidence="7">
    <location>
        <begin position="252"/>
        <end position="270"/>
    </location>
</feature>
<keyword evidence="2" id="KW-1003">Cell membrane</keyword>
<feature type="transmembrane region" description="Helical" evidence="7">
    <location>
        <begin position="176"/>
        <end position="199"/>
    </location>
</feature>
<evidence type="ECO:0000313" key="9">
    <source>
        <dbReference type="EMBL" id="SDO36893.1"/>
    </source>
</evidence>
<dbReference type="Pfam" id="PF06808">
    <property type="entry name" value="DctM"/>
    <property type="match status" value="1"/>
</dbReference>
<proteinExistence type="predicted"/>
<accession>A0A1H0J001</accession>
<evidence type="ECO:0000259" key="8">
    <source>
        <dbReference type="Pfam" id="PF06808"/>
    </source>
</evidence>
<dbReference type="InterPro" id="IPR004681">
    <property type="entry name" value="TRAP_DctM"/>
</dbReference>
<dbReference type="PANTHER" id="PTHR33362:SF5">
    <property type="entry name" value="C4-DICARBOXYLATE TRAP TRANSPORTER LARGE PERMEASE PROTEIN DCTM"/>
    <property type="match status" value="1"/>
</dbReference>
<dbReference type="EMBL" id="FNIL01000012">
    <property type="protein sequence ID" value="SDO36893.1"/>
    <property type="molecule type" value="Genomic_DNA"/>
</dbReference>
<feature type="transmembrane region" description="Helical" evidence="7">
    <location>
        <begin position="410"/>
        <end position="432"/>
    </location>
</feature>
<evidence type="ECO:0000256" key="4">
    <source>
        <dbReference type="ARBA" id="ARBA00022692"/>
    </source>
</evidence>
<organism evidence="9 10">
    <name type="scientific">Alkalicoccus daliensis</name>
    <dbReference type="NCBI Taxonomy" id="745820"/>
    <lineage>
        <taxon>Bacteria</taxon>
        <taxon>Bacillati</taxon>
        <taxon>Bacillota</taxon>
        <taxon>Bacilli</taxon>
        <taxon>Bacillales</taxon>
        <taxon>Bacillaceae</taxon>
        <taxon>Alkalicoccus</taxon>
    </lineage>
</organism>
<evidence type="ECO:0000256" key="2">
    <source>
        <dbReference type="ARBA" id="ARBA00022475"/>
    </source>
</evidence>
<evidence type="ECO:0000313" key="10">
    <source>
        <dbReference type="Proteomes" id="UP000198778"/>
    </source>
</evidence>
<evidence type="ECO:0000256" key="7">
    <source>
        <dbReference type="SAM" id="Phobius"/>
    </source>
</evidence>
<keyword evidence="3" id="KW-0997">Cell inner membrane</keyword>